<keyword evidence="10" id="KW-1185">Reference proteome</keyword>
<evidence type="ECO:0000259" key="8">
    <source>
        <dbReference type="Pfam" id="PF14322"/>
    </source>
</evidence>
<feature type="repeat" description="TPR" evidence="6">
    <location>
        <begin position="215"/>
        <end position="248"/>
    </location>
</feature>
<keyword evidence="5" id="KW-0998">Cell outer membrane</keyword>
<dbReference type="KEGG" id="pcm:AY601_0859"/>
<dbReference type="AlphaFoldDB" id="A0A127V9B9"/>
<evidence type="ECO:0000256" key="6">
    <source>
        <dbReference type="PROSITE-ProRule" id="PRU00339"/>
    </source>
</evidence>
<dbReference type="PATRIC" id="fig|188932.3.peg.884"/>
<organism evidence="9 10">
    <name type="scientific">Pedobacter cryoconitis</name>
    <dbReference type="NCBI Taxonomy" id="188932"/>
    <lineage>
        <taxon>Bacteria</taxon>
        <taxon>Pseudomonadati</taxon>
        <taxon>Bacteroidota</taxon>
        <taxon>Sphingobacteriia</taxon>
        <taxon>Sphingobacteriales</taxon>
        <taxon>Sphingobacteriaceae</taxon>
        <taxon>Pedobacter</taxon>
    </lineage>
</organism>
<dbReference type="InterPro" id="IPR033985">
    <property type="entry name" value="SusD-like_N"/>
</dbReference>
<dbReference type="OrthoDB" id="653598at2"/>
<evidence type="ECO:0000259" key="7">
    <source>
        <dbReference type="Pfam" id="PF07980"/>
    </source>
</evidence>
<dbReference type="GO" id="GO:0009279">
    <property type="term" value="C:cell outer membrane"/>
    <property type="evidence" value="ECO:0007669"/>
    <property type="project" value="UniProtKB-SubCell"/>
</dbReference>
<evidence type="ECO:0000256" key="3">
    <source>
        <dbReference type="ARBA" id="ARBA00022729"/>
    </source>
</evidence>
<dbReference type="Pfam" id="PF07980">
    <property type="entry name" value="SusD_RagB"/>
    <property type="match status" value="1"/>
</dbReference>
<reference evidence="9 10" key="1">
    <citation type="submission" date="2016-03" db="EMBL/GenBank/DDBJ databases">
        <title>Complete genome sequence of Pedobacter cryoconitis PAMC 27485.</title>
        <authorList>
            <person name="Lee J."/>
            <person name="Kim O.-S."/>
        </authorList>
    </citation>
    <scope>NUCLEOTIDE SEQUENCE [LARGE SCALE GENOMIC DNA]</scope>
    <source>
        <strain evidence="9 10">PAMC 27485</strain>
    </source>
</reference>
<evidence type="ECO:0000256" key="2">
    <source>
        <dbReference type="ARBA" id="ARBA00006275"/>
    </source>
</evidence>
<dbReference type="EMBL" id="CP014504">
    <property type="protein sequence ID" value="AMP97800.1"/>
    <property type="molecule type" value="Genomic_DNA"/>
</dbReference>
<proteinExistence type="inferred from homology"/>
<gene>
    <name evidence="9" type="ORF">AY601_0859</name>
</gene>
<dbReference type="Proteomes" id="UP000071561">
    <property type="component" value="Chromosome"/>
</dbReference>
<dbReference type="InterPro" id="IPR019734">
    <property type="entry name" value="TPR_rpt"/>
</dbReference>
<keyword evidence="4" id="KW-0472">Membrane</keyword>
<keyword evidence="3" id="KW-0732">Signal</keyword>
<evidence type="ECO:0000256" key="1">
    <source>
        <dbReference type="ARBA" id="ARBA00004442"/>
    </source>
</evidence>
<dbReference type="PROSITE" id="PS51257">
    <property type="entry name" value="PROKAR_LIPOPROTEIN"/>
    <property type="match status" value="1"/>
</dbReference>
<protein>
    <submittedName>
        <fullName evidence="9">Uncharacterized protein</fullName>
    </submittedName>
</protein>
<feature type="domain" description="RagB/SusD" evidence="7">
    <location>
        <begin position="342"/>
        <end position="471"/>
    </location>
</feature>
<name>A0A127V9B9_9SPHI</name>
<comment type="similarity">
    <text evidence="2">Belongs to the SusD family.</text>
</comment>
<keyword evidence="6" id="KW-0802">TPR repeat</keyword>
<evidence type="ECO:0000313" key="9">
    <source>
        <dbReference type="EMBL" id="AMP97800.1"/>
    </source>
</evidence>
<accession>A0A127V9B9</accession>
<sequence>MKIYKFLLSILMLSLMLGSCKKYLDVKVSSQQGKAETAEDCQLLLDNYTVMNTGYPSDGELSADDYFMQPNNYSSLSDPVDRALFIWSAGARRASAAPQWQNPYKTVLHANLVLETIQKLQGGATDPVTLNTLKGSALFYRAYAFWNVAQLYAKPYTAASAGQDMGIPLKMSSDLNDKSVRGTVQQTYDRIVQDLQDAVNLLPATSSVPTRPNKAAAYAMLARTYLSMENYPGALNAATSALQLNSQLLDYNLISAFSNSPFNPRFNKEVIFHSTTNPGKTLVPNLSAARIDADLVASYDSNDLRGQIFFKRIASDGTYRFTGNYEGSFLASNFFNGLAVDELYLIRAECYARADKPTEAMTDLNTLLTTRWKVVLDGDGNPTTTSTYVDYVATNAADALNKVLTERRKELVMRAQRWTDLRRLNKNTATAKKITRTLSGIGSFELPANDLRYVLLIPDEVITNSGIVQNPR</sequence>
<dbReference type="RefSeq" id="WP_068396913.1">
    <property type="nucleotide sequence ID" value="NZ_CP014504.1"/>
</dbReference>
<evidence type="ECO:0000313" key="10">
    <source>
        <dbReference type="Proteomes" id="UP000071561"/>
    </source>
</evidence>
<dbReference type="PROSITE" id="PS50005">
    <property type="entry name" value="TPR"/>
    <property type="match status" value="1"/>
</dbReference>
<dbReference type="Gene3D" id="1.25.40.390">
    <property type="match status" value="1"/>
</dbReference>
<evidence type="ECO:0000256" key="5">
    <source>
        <dbReference type="ARBA" id="ARBA00023237"/>
    </source>
</evidence>
<dbReference type="SUPFAM" id="SSF48452">
    <property type="entry name" value="TPR-like"/>
    <property type="match status" value="1"/>
</dbReference>
<dbReference type="InterPro" id="IPR012944">
    <property type="entry name" value="SusD_RagB_dom"/>
</dbReference>
<evidence type="ECO:0000256" key="4">
    <source>
        <dbReference type="ARBA" id="ARBA00023136"/>
    </source>
</evidence>
<feature type="domain" description="SusD-like N-terminal" evidence="8">
    <location>
        <begin position="22"/>
        <end position="226"/>
    </location>
</feature>
<comment type="subcellular location">
    <subcellularLocation>
        <location evidence="1">Cell outer membrane</location>
    </subcellularLocation>
</comment>
<dbReference type="Pfam" id="PF14322">
    <property type="entry name" value="SusD-like_3"/>
    <property type="match status" value="1"/>
</dbReference>
<dbReference type="InterPro" id="IPR011990">
    <property type="entry name" value="TPR-like_helical_dom_sf"/>
</dbReference>